<evidence type="ECO:0000313" key="3">
    <source>
        <dbReference type="Proteomes" id="UP000299102"/>
    </source>
</evidence>
<protein>
    <submittedName>
        <fullName evidence="2">Uncharacterized protein</fullName>
    </submittedName>
</protein>
<evidence type="ECO:0000313" key="2">
    <source>
        <dbReference type="EMBL" id="GBP07038.1"/>
    </source>
</evidence>
<dbReference type="Proteomes" id="UP000299102">
    <property type="component" value="Unassembled WGS sequence"/>
</dbReference>
<name>A0A4C1T0R2_EUMVA</name>
<keyword evidence="3" id="KW-1185">Reference proteome</keyword>
<reference evidence="2 3" key="1">
    <citation type="journal article" date="2019" name="Commun. Biol.">
        <title>The bagworm genome reveals a unique fibroin gene that provides high tensile strength.</title>
        <authorList>
            <person name="Kono N."/>
            <person name="Nakamura H."/>
            <person name="Ohtoshi R."/>
            <person name="Tomita M."/>
            <person name="Numata K."/>
            <person name="Arakawa K."/>
        </authorList>
    </citation>
    <scope>NUCLEOTIDE SEQUENCE [LARGE SCALE GENOMIC DNA]</scope>
</reference>
<feature type="region of interest" description="Disordered" evidence="1">
    <location>
        <begin position="202"/>
        <end position="236"/>
    </location>
</feature>
<proteinExistence type="predicted"/>
<accession>A0A4C1T0R2</accession>
<gene>
    <name evidence="2" type="ORF">EVAR_71704_1</name>
</gene>
<evidence type="ECO:0000256" key="1">
    <source>
        <dbReference type="SAM" id="MobiDB-lite"/>
    </source>
</evidence>
<dbReference type="EMBL" id="BGZK01004125">
    <property type="protein sequence ID" value="GBP07038.1"/>
    <property type="molecule type" value="Genomic_DNA"/>
</dbReference>
<comment type="caution">
    <text evidence="2">The sequence shown here is derived from an EMBL/GenBank/DDBJ whole genome shotgun (WGS) entry which is preliminary data.</text>
</comment>
<sequence length="236" mass="27619">MSWWTGHLERMDEKRLTKNYRANAFDRSIDKVHTTTFYADQIGVTLNKGPNPKLAKPMSLHETIGGWRSEFQHSRLSRPLTKYFPQFYTRLSQFKALYKRSGSPTSAVTDPKRRRRGLGRETRRRRVAHADDKLIFTPLNRSRRDLVPVKSYCIHAVEQVFFIIYTTRARINFLEDPVPRALHLDLETISLSFEITVRDGPLSPGKRHRRMKKNQRNENVGRLISSVGTARVKRTR</sequence>
<feature type="compositionally biased region" description="Basic residues" evidence="1">
    <location>
        <begin position="205"/>
        <end position="214"/>
    </location>
</feature>
<feature type="compositionally biased region" description="Basic residues" evidence="1">
    <location>
        <begin position="112"/>
        <end position="124"/>
    </location>
</feature>
<dbReference type="AlphaFoldDB" id="A0A4C1T0R2"/>
<organism evidence="2 3">
    <name type="scientific">Eumeta variegata</name>
    <name type="common">Bagworm moth</name>
    <name type="synonym">Eumeta japonica</name>
    <dbReference type="NCBI Taxonomy" id="151549"/>
    <lineage>
        <taxon>Eukaryota</taxon>
        <taxon>Metazoa</taxon>
        <taxon>Ecdysozoa</taxon>
        <taxon>Arthropoda</taxon>
        <taxon>Hexapoda</taxon>
        <taxon>Insecta</taxon>
        <taxon>Pterygota</taxon>
        <taxon>Neoptera</taxon>
        <taxon>Endopterygota</taxon>
        <taxon>Lepidoptera</taxon>
        <taxon>Glossata</taxon>
        <taxon>Ditrysia</taxon>
        <taxon>Tineoidea</taxon>
        <taxon>Psychidae</taxon>
        <taxon>Oiketicinae</taxon>
        <taxon>Eumeta</taxon>
    </lineage>
</organism>
<feature type="region of interest" description="Disordered" evidence="1">
    <location>
        <begin position="102"/>
        <end position="124"/>
    </location>
</feature>